<dbReference type="Pfam" id="PF02361">
    <property type="entry name" value="CbiQ"/>
    <property type="match status" value="1"/>
</dbReference>
<dbReference type="OrthoDB" id="4407546at2"/>
<feature type="transmembrane region" description="Helical" evidence="6">
    <location>
        <begin position="110"/>
        <end position="131"/>
    </location>
</feature>
<feature type="transmembrane region" description="Helical" evidence="6">
    <location>
        <begin position="138"/>
        <end position="157"/>
    </location>
</feature>
<comment type="subcellular location">
    <subcellularLocation>
        <location evidence="1">Cell membrane</location>
        <topology evidence="1">Multi-pass membrane protein</topology>
    </subcellularLocation>
</comment>
<feature type="transmembrane region" description="Helical" evidence="6">
    <location>
        <begin position="54"/>
        <end position="73"/>
    </location>
</feature>
<dbReference type="EMBL" id="MVCE01000002">
    <property type="protein sequence ID" value="PGF34901.1"/>
    <property type="molecule type" value="Genomic_DNA"/>
</dbReference>
<dbReference type="AlphaFoldDB" id="A0A2B7IYT2"/>
<name>A0A2B7IYT2_CUTAC</name>
<evidence type="ECO:0000313" key="10">
    <source>
        <dbReference type="Proteomes" id="UP000256621"/>
    </source>
</evidence>
<evidence type="ECO:0000256" key="6">
    <source>
        <dbReference type="SAM" id="Phobius"/>
    </source>
</evidence>
<keyword evidence="4 6" id="KW-1133">Transmembrane helix</keyword>
<evidence type="ECO:0000256" key="5">
    <source>
        <dbReference type="ARBA" id="ARBA00023136"/>
    </source>
</evidence>
<dbReference type="InterPro" id="IPR003339">
    <property type="entry name" value="ABC/ECF_trnsptr_transmembrane"/>
</dbReference>
<dbReference type="NCBIfam" id="TIGR02454">
    <property type="entry name" value="ECF_T_CbiQ"/>
    <property type="match status" value="1"/>
</dbReference>
<dbReference type="EMBL" id="CP031442">
    <property type="protein sequence ID" value="AXM06676.1"/>
    <property type="molecule type" value="Genomic_DNA"/>
</dbReference>
<reference evidence="7 10" key="2">
    <citation type="submission" date="2018-08" db="EMBL/GenBank/DDBJ databases">
        <title>Genome sequencing of Cutibacterium acnes KCOM 1315.</title>
        <authorList>
            <person name="Kook J.-K."/>
            <person name="Park S.-N."/>
            <person name="Lim Y.K."/>
        </authorList>
    </citation>
    <scope>NUCLEOTIDE SEQUENCE [LARGE SCALE GENOMIC DNA]</scope>
    <source>
        <strain evidence="7 10">KCOM 1315</strain>
    </source>
</reference>
<proteinExistence type="predicted"/>
<dbReference type="GO" id="GO:0043190">
    <property type="term" value="C:ATP-binding cassette (ABC) transporter complex"/>
    <property type="evidence" value="ECO:0007669"/>
    <property type="project" value="InterPro"/>
</dbReference>
<organism evidence="8 9">
    <name type="scientific">Cutibacterium acnes</name>
    <name type="common">Propionibacterium acnes</name>
    <dbReference type="NCBI Taxonomy" id="1747"/>
    <lineage>
        <taxon>Bacteria</taxon>
        <taxon>Bacillati</taxon>
        <taxon>Actinomycetota</taxon>
        <taxon>Actinomycetes</taxon>
        <taxon>Propionibacteriales</taxon>
        <taxon>Propionibacteriaceae</taxon>
        <taxon>Cutibacterium</taxon>
    </lineage>
</organism>
<keyword evidence="5 6" id="KW-0472">Membrane</keyword>
<protein>
    <submittedName>
        <fullName evidence="8">Cobalt ECF transporter T component CbiQ</fullName>
    </submittedName>
</protein>
<dbReference type="Proteomes" id="UP000226191">
    <property type="component" value="Unassembled WGS sequence"/>
</dbReference>
<evidence type="ECO:0000313" key="9">
    <source>
        <dbReference type="Proteomes" id="UP000226191"/>
    </source>
</evidence>
<gene>
    <name evidence="7" type="primary">cbiQ</name>
    <name evidence="8" type="ORF">B1B09_04600</name>
    <name evidence="7" type="ORF">DXN06_05625</name>
</gene>
<dbReference type="InterPro" id="IPR012809">
    <property type="entry name" value="ECF_CbiQ"/>
</dbReference>
<evidence type="ECO:0000256" key="4">
    <source>
        <dbReference type="ARBA" id="ARBA00022989"/>
    </source>
</evidence>
<evidence type="ECO:0000256" key="3">
    <source>
        <dbReference type="ARBA" id="ARBA00022692"/>
    </source>
</evidence>
<evidence type="ECO:0000256" key="1">
    <source>
        <dbReference type="ARBA" id="ARBA00004651"/>
    </source>
</evidence>
<dbReference type="Proteomes" id="UP000256621">
    <property type="component" value="Chromosome"/>
</dbReference>
<evidence type="ECO:0000313" key="7">
    <source>
        <dbReference type="EMBL" id="AXM06676.1"/>
    </source>
</evidence>
<feature type="transmembrane region" description="Helical" evidence="6">
    <location>
        <begin position="80"/>
        <end position="104"/>
    </location>
</feature>
<accession>A0A2B7IYT2</accession>
<dbReference type="PANTHER" id="PTHR43723:SF1">
    <property type="entry name" value="COBALT TRANSPORT PROTEIN CBIQ"/>
    <property type="match status" value="1"/>
</dbReference>
<evidence type="ECO:0000256" key="2">
    <source>
        <dbReference type="ARBA" id="ARBA00022475"/>
    </source>
</evidence>
<reference evidence="8 9" key="1">
    <citation type="submission" date="2017-02" db="EMBL/GenBank/DDBJ databases">
        <title>Prevalence of linear plasmids in Cutibacterium acnes isolates obtained from cancerous prostatic tissue.</title>
        <authorList>
            <person name="Davidsson S."/>
            <person name="Bruggemann H."/>
        </authorList>
    </citation>
    <scope>NUCLEOTIDE SEQUENCE [LARGE SCALE GENOMIC DNA]</scope>
    <source>
        <strain evidence="8 9">11-78</strain>
    </source>
</reference>
<dbReference type="RefSeq" id="WP_002515095.1">
    <property type="nucleotide sequence ID" value="NZ_AP019664.1"/>
</dbReference>
<dbReference type="InterPro" id="IPR052770">
    <property type="entry name" value="Cobalt_transport_CbiQ"/>
</dbReference>
<keyword evidence="2" id="KW-1003">Cell membrane</keyword>
<feature type="transmembrane region" description="Helical" evidence="6">
    <location>
        <begin position="259"/>
        <end position="280"/>
    </location>
</feature>
<evidence type="ECO:0000313" key="8">
    <source>
        <dbReference type="EMBL" id="PGF34901.1"/>
    </source>
</evidence>
<dbReference type="CDD" id="cd16914">
    <property type="entry name" value="EcfT"/>
    <property type="match status" value="1"/>
</dbReference>
<dbReference type="GO" id="GO:0006824">
    <property type="term" value="P:cobalt ion transport"/>
    <property type="evidence" value="ECO:0007669"/>
    <property type="project" value="InterPro"/>
</dbReference>
<keyword evidence="3 6" id="KW-0812">Transmembrane</keyword>
<dbReference type="PANTHER" id="PTHR43723">
    <property type="entry name" value="COBALT TRANSPORT PROTEIN CBIQ"/>
    <property type="match status" value="1"/>
</dbReference>
<sequence>MTITSLDDAAWDSPWRRRPVGEKVALSTALLLTALCTPSMEASRWVRSVVGSGIWPGALLAGIVSVIVVLGPARIAGRVLWQAVVAPLVFLVIGGISVLVSLGSTPVGTVWWHAGAFSIGPVSSAQAMSLIEHGVCGTLALMVLAVTTPMVDLLTWLRKFHIPDPLLEIASLTYRLIFVLLDTVVTASEAQHARLGDTPAGRFGGFNRRMNNTAALLGSVGIRAWARANRLNDGLVNRGFEAALATLPIKRTGSVRYKIIVVIVIAVLWVISWTTTGRIFR</sequence>
<dbReference type="GeneID" id="92856405"/>